<dbReference type="GO" id="GO:0008168">
    <property type="term" value="F:methyltransferase activity"/>
    <property type="evidence" value="ECO:0007669"/>
    <property type="project" value="UniProtKB-KW"/>
</dbReference>
<protein>
    <submittedName>
        <fullName evidence="1">Uncharacterized protein</fullName>
    </submittedName>
</protein>
<comment type="caution">
    <text evidence="1">The sequence shown here is derived from an EMBL/GenBank/DDBJ whole genome shotgun (WGS) entry which is preliminary data.</text>
</comment>
<evidence type="ECO:0000313" key="1">
    <source>
        <dbReference type="EMBL" id="CAK9012459.1"/>
    </source>
</evidence>
<accession>A0ABP0JE28</accession>
<reference evidence="1 2" key="1">
    <citation type="submission" date="2024-02" db="EMBL/GenBank/DDBJ databases">
        <authorList>
            <person name="Chen Y."/>
            <person name="Shah S."/>
            <person name="Dougan E. K."/>
            <person name="Thang M."/>
            <person name="Chan C."/>
        </authorList>
    </citation>
    <scope>NUCLEOTIDE SEQUENCE [LARGE SCALE GENOMIC DNA]</scope>
</reference>
<keyword evidence="2" id="KW-1185">Reference proteome</keyword>
<proteinExistence type="predicted"/>
<dbReference type="GO" id="GO:0032259">
    <property type="term" value="P:methylation"/>
    <property type="evidence" value="ECO:0007669"/>
    <property type="project" value="UniProtKB-KW"/>
</dbReference>
<gene>
    <name evidence="1" type="ORF">CCMP2556_LOCUS10861</name>
</gene>
<evidence type="ECO:0000313" key="2">
    <source>
        <dbReference type="Proteomes" id="UP001642484"/>
    </source>
</evidence>
<dbReference type="Proteomes" id="UP001642484">
    <property type="component" value="Unassembled WGS sequence"/>
</dbReference>
<dbReference type="EMBL" id="CAXAMN010005113">
    <property type="protein sequence ID" value="CAK9012459.1"/>
    <property type="molecule type" value="Genomic_DNA"/>
</dbReference>
<organism evidence="1 2">
    <name type="scientific">Durusdinium trenchii</name>
    <dbReference type="NCBI Taxonomy" id="1381693"/>
    <lineage>
        <taxon>Eukaryota</taxon>
        <taxon>Sar</taxon>
        <taxon>Alveolata</taxon>
        <taxon>Dinophyceae</taxon>
        <taxon>Suessiales</taxon>
        <taxon>Symbiodiniaceae</taxon>
        <taxon>Durusdinium</taxon>
    </lineage>
</organism>
<sequence>MLSIMDHVQRGDVCRVISPATLRTGKFLTSQWICEFQAGTLLEILDIDSGEVGRRRARVQTQLAHLHGWISLRTAGLDYLVEKLDDDELTFQIPEATQICGQYVPPFSSEDAGSIEAALAHVIAHIKAHPDFLLLSAPQTLSERIAHFWGRGSRNSLEQELEQRHNVWSSLSFRQDPIEGLGIVAMLLISQQAAMLELVKTFGRLHEEIWCLEDTDADTLFHVHGETRQALTLAKELAKKCESVAFGLMLPDISWKRPWPDPTKVVDALDRGKAKLQYFQDSASRISGQRRIFVARLKAAVEARAATEAVSAITLLSEVLKPGKRLDFPLVTELYDRATSDASELAQVADTMEALLDSPDLPTRLKVLTIINELLYDDSARQVFASRGSFLRIGHASAEETNMALELAAANANLLASEISRRLSSEAAIVQAVQAGCFSVLHQTSNASWLTSVARTPERQDAQLEPLSWSRTRSAICALDARFRSGTASAADAISVLDQIYRSFEHATGSILKLQQSMDHACDNDFRELTEGFLLSAAHVQSSALEWKCQVVDAADVAAPDQPSSNSIITQKLSRPLSKFLGRANSVGDSLNACLTVLLARREPA</sequence>
<name>A0ABP0JE28_9DINO</name>